<dbReference type="PATRIC" id="fig|1527444.3.peg.269"/>
<proteinExistence type="predicted"/>
<dbReference type="EMBL" id="JPSP01000002">
    <property type="protein sequence ID" value="KFF41897.1"/>
    <property type="molecule type" value="Genomic_DNA"/>
</dbReference>
<dbReference type="InterPro" id="IPR046031">
    <property type="entry name" value="DUF5989"/>
</dbReference>
<dbReference type="Pfam" id="PF19451">
    <property type="entry name" value="DUF5989"/>
    <property type="match status" value="1"/>
</dbReference>
<accession>A0A086CI83</accession>
<name>A0A086CI83_9CHRO</name>
<dbReference type="Proteomes" id="UP000028922">
    <property type="component" value="Unassembled WGS sequence"/>
</dbReference>
<dbReference type="STRING" id="1527444.ucyna2_00276"/>
<protein>
    <recommendedName>
        <fullName evidence="4">SxtK</fullName>
    </recommendedName>
</protein>
<dbReference type="eggNOG" id="ENOG5033AFZ">
    <property type="taxonomic scope" value="Bacteria"/>
</dbReference>
<keyword evidence="1" id="KW-0812">Transmembrane</keyword>
<dbReference type="AlphaFoldDB" id="A0A086CI83"/>
<evidence type="ECO:0008006" key="4">
    <source>
        <dbReference type="Google" id="ProtNLM"/>
    </source>
</evidence>
<keyword evidence="1" id="KW-1133">Transmembrane helix</keyword>
<feature type="transmembrane region" description="Helical" evidence="1">
    <location>
        <begin position="21"/>
        <end position="50"/>
    </location>
</feature>
<keyword evidence="1" id="KW-0472">Membrane</keyword>
<reference evidence="2 3" key="1">
    <citation type="submission" date="2014-08" db="EMBL/GenBank/DDBJ databases">
        <title>Comparative genomics reveals surprising divergence of two closely related strains of uncultivated UCYN-A cyanobacteria.</title>
        <authorList>
            <person name="Bombar D."/>
            <person name="Heller P."/>
            <person name="Sanchez-Baracaldo P."/>
            <person name="Carter B.J."/>
            <person name="Zert J.P."/>
        </authorList>
    </citation>
    <scope>NUCLEOTIDE SEQUENCE [LARGE SCALE GENOMIC DNA]</scope>
</reference>
<comment type="caution">
    <text evidence="2">The sequence shown here is derived from an EMBL/GenBank/DDBJ whole genome shotgun (WGS) entry which is preliminary data.</text>
</comment>
<sequence length="53" mass="6197">MNDFFEFIKDIWGFLNERKKFWLAPLIITLVVLGALIVFTQGSVIAPFIYTLF</sequence>
<gene>
    <name evidence="2" type="ORF">ucyna2_00276</name>
</gene>
<evidence type="ECO:0000313" key="3">
    <source>
        <dbReference type="Proteomes" id="UP000028922"/>
    </source>
</evidence>
<organism evidence="2 3">
    <name type="scientific">Candidatus Atelocyanobacterium thalassa isolate SIO64986</name>
    <dbReference type="NCBI Taxonomy" id="1527444"/>
    <lineage>
        <taxon>Bacteria</taxon>
        <taxon>Bacillati</taxon>
        <taxon>Cyanobacteriota</taxon>
        <taxon>Cyanophyceae</taxon>
        <taxon>Oscillatoriophycideae</taxon>
        <taxon>Chroococcales</taxon>
        <taxon>Aphanothecaceae</taxon>
        <taxon>Candidatus Atelocyanobacterium</taxon>
        <taxon>Candidatus Atelocyanobacterium thalassae</taxon>
    </lineage>
</organism>
<evidence type="ECO:0000256" key="1">
    <source>
        <dbReference type="SAM" id="Phobius"/>
    </source>
</evidence>
<evidence type="ECO:0000313" key="2">
    <source>
        <dbReference type="EMBL" id="KFF41897.1"/>
    </source>
</evidence>